<evidence type="ECO:0000259" key="2">
    <source>
        <dbReference type="PROSITE" id="PS50158"/>
    </source>
</evidence>
<dbReference type="InterPro" id="IPR036875">
    <property type="entry name" value="Znf_CCHC_sf"/>
</dbReference>
<dbReference type="SMART" id="SM00343">
    <property type="entry name" value="ZnF_C2HC"/>
    <property type="match status" value="1"/>
</dbReference>
<dbReference type="InterPro" id="IPR001878">
    <property type="entry name" value="Znf_CCHC"/>
</dbReference>
<gene>
    <name evidence="3" type="ORF">AVEN_240192_1</name>
</gene>
<evidence type="ECO:0000313" key="4">
    <source>
        <dbReference type="Proteomes" id="UP000499080"/>
    </source>
</evidence>
<proteinExistence type="predicted"/>
<organism evidence="3 4">
    <name type="scientific">Araneus ventricosus</name>
    <name type="common">Orbweaver spider</name>
    <name type="synonym">Epeira ventricosa</name>
    <dbReference type="NCBI Taxonomy" id="182803"/>
    <lineage>
        <taxon>Eukaryota</taxon>
        <taxon>Metazoa</taxon>
        <taxon>Ecdysozoa</taxon>
        <taxon>Arthropoda</taxon>
        <taxon>Chelicerata</taxon>
        <taxon>Arachnida</taxon>
        <taxon>Araneae</taxon>
        <taxon>Araneomorphae</taxon>
        <taxon>Entelegynae</taxon>
        <taxon>Araneoidea</taxon>
        <taxon>Araneidae</taxon>
        <taxon>Araneus</taxon>
    </lineage>
</organism>
<keyword evidence="1" id="KW-0863">Zinc-finger</keyword>
<reference evidence="3 4" key="1">
    <citation type="journal article" date="2019" name="Sci. Rep.">
        <title>Orb-weaving spider Araneus ventricosus genome elucidates the spidroin gene catalogue.</title>
        <authorList>
            <person name="Kono N."/>
            <person name="Nakamura H."/>
            <person name="Ohtoshi R."/>
            <person name="Moran D.A.P."/>
            <person name="Shinohara A."/>
            <person name="Yoshida Y."/>
            <person name="Fujiwara M."/>
            <person name="Mori M."/>
            <person name="Tomita M."/>
            <person name="Arakawa K."/>
        </authorList>
    </citation>
    <scope>NUCLEOTIDE SEQUENCE [LARGE SCALE GENOMIC DNA]</scope>
</reference>
<accession>A0A4Y2V5U9</accession>
<keyword evidence="1" id="KW-0862">Zinc</keyword>
<dbReference type="PROSITE" id="PS50158">
    <property type="entry name" value="ZF_CCHC"/>
    <property type="match status" value="1"/>
</dbReference>
<evidence type="ECO:0000313" key="3">
    <source>
        <dbReference type="EMBL" id="GBO19892.1"/>
    </source>
</evidence>
<dbReference type="GO" id="GO:0008270">
    <property type="term" value="F:zinc ion binding"/>
    <property type="evidence" value="ECO:0007669"/>
    <property type="project" value="UniProtKB-KW"/>
</dbReference>
<sequence length="140" mass="16126">MSTLPTEYFEFKSEWESVTVQEKTINKLTERLRLIEMRLPGKQAEHSALVANTSVNKRTYKPKQEKAEKKCFRCHKPGHLAKKCYKKSSYSKRPEGDAFLCSEEVQDIDVWLADSGASAHMTTHKEYFLSQEAFFITKGG</sequence>
<dbReference type="Proteomes" id="UP000499080">
    <property type="component" value="Unassembled WGS sequence"/>
</dbReference>
<protein>
    <recommendedName>
        <fullName evidence="2">CCHC-type domain-containing protein</fullName>
    </recommendedName>
</protein>
<dbReference type="Gene3D" id="4.10.60.10">
    <property type="entry name" value="Zinc finger, CCHC-type"/>
    <property type="match status" value="1"/>
</dbReference>
<evidence type="ECO:0000256" key="1">
    <source>
        <dbReference type="PROSITE-ProRule" id="PRU00047"/>
    </source>
</evidence>
<dbReference type="OrthoDB" id="6777126at2759"/>
<feature type="domain" description="CCHC-type" evidence="2">
    <location>
        <begin position="70"/>
        <end position="84"/>
    </location>
</feature>
<dbReference type="SUPFAM" id="SSF57756">
    <property type="entry name" value="Retrovirus zinc finger-like domains"/>
    <property type="match status" value="1"/>
</dbReference>
<comment type="caution">
    <text evidence="3">The sequence shown here is derived from an EMBL/GenBank/DDBJ whole genome shotgun (WGS) entry which is preliminary data.</text>
</comment>
<dbReference type="EMBL" id="BGPR01043308">
    <property type="protein sequence ID" value="GBO19892.1"/>
    <property type="molecule type" value="Genomic_DNA"/>
</dbReference>
<dbReference type="AlphaFoldDB" id="A0A4Y2V5U9"/>
<keyword evidence="1" id="KW-0479">Metal-binding</keyword>
<keyword evidence="4" id="KW-1185">Reference proteome</keyword>
<dbReference type="GO" id="GO:0003676">
    <property type="term" value="F:nucleic acid binding"/>
    <property type="evidence" value="ECO:0007669"/>
    <property type="project" value="InterPro"/>
</dbReference>
<name>A0A4Y2V5U9_ARAVE</name>